<gene>
    <name evidence="1" type="ORF">MDMS009_1896</name>
</gene>
<reference evidence="1 2" key="1">
    <citation type="journal article" date="2011" name="J. Bacteriol.">
        <title>Draft genome sequence of the chemolithoheterotrophic, halophilic methylotroph Methylophaga thiooxydans DMS010.</title>
        <authorList>
            <person name="Boden R."/>
            <person name="Ferriera S."/>
            <person name="Johnson J."/>
            <person name="Kelly D.P."/>
            <person name="Murrell J.C."/>
            <person name="Schafer H."/>
        </authorList>
    </citation>
    <scope>NUCLEOTIDE SEQUENCE [LARGE SCALE GENOMIC DNA]</scope>
    <source>
        <strain evidence="1 2">DMS010</strain>
    </source>
</reference>
<evidence type="ECO:0000313" key="2">
    <source>
        <dbReference type="Proteomes" id="UP000004679"/>
    </source>
</evidence>
<evidence type="ECO:0000313" key="1">
    <source>
        <dbReference type="EMBL" id="EEF79309.1"/>
    </source>
</evidence>
<dbReference type="InterPro" id="IPR021736">
    <property type="entry name" value="DUF3305"/>
</dbReference>
<sequence length="157" mass="17602">MLDSPSDQFAVTAVLLRKPSVNRWVKNVWSLVGTLPGLDQSTLTKASEQGELVYLTELQLILHKQHCDAYYLNLMAEQPKVYLVCSQDAGELAPMLMTVDFDQAAAYMETGETVLDAPLADALCVWLEHFVVAHYIPAAPKKRKRRKWHDADEGEAT</sequence>
<dbReference type="AlphaFoldDB" id="C0N6L2"/>
<accession>C0N6L2</accession>
<evidence type="ECO:0008006" key="3">
    <source>
        <dbReference type="Google" id="ProtNLM"/>
    </source>
</evidence>
<proteinExistence type="predicted"/>
<dbReference type="OrthoDB" id="5796920at2"/>
<dbReference type="RefSeq" id="WP_008291396.1">
    <property type="nucleotide sequence ID" value="NZ_GG657899.1"/>
</dbReference>
<organism evidence="1 2">
    <name type="scientific">Methylophaga thiooxydans DMS010</name>
    <dbReference type="NCBI Taxonomy" id="637616"/>
    <lineage>
        <taxon>Bacteria</taxon>
        <taxon>Pseudomonadati</taxon>
        <taxon>Pseudomonadota</taxon>
        <taxon>Gammaproteobacteria</taxon>
        <taxon>Thiotrichales</taxon>
        <taxon>Piscirickettsiaceae</taxon>
        <taxon>Methylophaga</taxon>
    </lineage>
</organism>
<dbReference type="Proteomes" id="UP000004679">
    <property type="component" value="Unassembled WGS sequence"/>
</dbReference>
<dbReference type="Pfam" id="PF11749">
    <property type="entry name" value="DUF3305"/>
    <property type="match status" value="1"/>
</dbReference>
<name>C0N6L2_9GAMM</name>
<dbReference type="HOGENOM" id="CLU_114505_1_0_6"/>
<dbReference type="EMBL" id="GG657899">
    <property type="protein sequence ID" value="EEF79309.1"/>
    <property type="molecule type" value="Genomic_DNA"/>
</dbReference>
<keyword evidence="2" id="KW-1185">Reference proteome</keyword>
<protein>
    <recommendedName>
        <fullName evidence="3">DUF3305 domain-containing protein</fullName>
    </recommendedName>
</protein>